<accession>Q315W0</accession>
<sequence length="135" mass="15889">MIIEWRIVKKRGNYRPELCYSITLEPFERELAVPQVLMESSIPCPPCEWEPHCLPGTHERAGRQPGVYRLYTPDHKRGEATGRLRLPWREEQQYPEVEASFRELRARFEVVLNRPLKKSIFPVFTPKTCSPQQLA</sequence>
<gene>
    <name evidence="1" type="ordered locus">Dde_0485</name>
</gene>
<evidence type="ECO:0000313" key="1">
    <source>
        <dbReference type="EMBL" id="ABB37286.1"/>
    </source>
</evidence>
<organism evidence="1 2">
    <name type="scientific">Oleidesulfovibrio alaskensis (strain ATCC BAA-1058 / DSM 17464 / G20)</name>
    <name type="common">Desulfovibrio alaskensis</name>
    <dbReference type="NCBI Taxonomy" id="207559"/>
    <lineage>
        <taxon>Bacteria</taxon>
        <taxon>Pseudomonadati</taxon>
        <taxon>Thermodesulfobacteriota</taxon>
        <taxon>Desulfovibrionia</taxon>
        <taxon>Desulfovibrionales</taxon>
        <taxon>Desulfovibrionaceae</taxon>
        <taxon>Oleidesulfovibrio</taxon>
    </lineage>
</organism>
<keyword evidence="2" id="KW-1185">Reference proteome</keyword>
<dbReference type="AlphaFoldDB" id="Q315W0"/>
<dbReference type="STRING" id="207559.Dde_0485"/>
<dbReference type="eggNOG" id="ENOG5034ABA">
    <property type="taxonomic scope" value="Bacteria"/>
</dbReference>
<dbReference type="EMBL" id="CP000112">
    <property type="protein sequence ID" value="ABB37286.1"/>
    <property type="molecule type" value="Genomic_DNA"/>
</dbReference>
<proteinExistence type="predicted"/>
<protein>
    <submittedName>
        <fullName evidence="1">Uncharacterized protein</fullName>
    </submittedName>
</protein>
<dbReference type="KEGG" id="dde:Dde_0485"/>
<reference evidence="1 2" key="1">
    <citation type="journal article" date="2011" name="J. Bacteriol.">
        <title>Complete genome sequence and updated annotation of Desulfovibrio alaskensis G20.</title>
        <authorList>
            <person name="Hauser L.J."/>
            <person name="Land M.L."/>
            <person name="Brown S.D."/>
            <person name="Larimer F."/>
            <person name="Keller K.L."/>
            <person name="Rapp-Giles B.J."/>
            <person name="Price M.N."/>
            <person name="Lin M."/>
            <person name="Bruce D.C."/>
            <person name="Detter J.C."/>
            <person name="Tapia R."/>
            <person name="Han C.S."/>
            <person name="Goodwin L.A."/>
            <person name="Cheng J.F."/>
            <person name="Pitluck S."/>
            <person name="Copeland A."/>
            <person name="Lucas S."/>
            <person name="Nolan M."/>
            <person name="Lapidus A.L."/>
            <person name="Palumbo A.V."/>
            <person name="Wall J.D."/>
        </authorList>
    </citation>
    <scope>NUCLEOTIDE SEQUENCE [LARGE SCALE GENOMIC DNA]</scope>
    <source>
        <strain evidence="2">ATCC BAA 1058 / DSM 17464 / G20</strain>
    </source>
</reference>
<name>Q315W0_OLEA2</name>
<evidence type="ECO:0000313" key="2">
    <source>
        <dbReference type="Proteomes" id="UP000002710"/>
    </source>
</evidence>
<dbReference type="RefSeq" id="WP_011366607.1">
    <property type="nucleotide sequence ID" value="NC_007519.1"/>
</dbReference>
<dbReference type="Proteomes" id="UP000002710">
    <property type="component" value="Chromosome"/>
</dbReference>
<dbReference type="HOGENOM" id="CLU_1710305_0_0_7"/>